<keyword evidence="3" id="KW-0378">Hydrolase</keyword>
<dbReference type="SUPFAM" id="SSF51338">
    <property type="entry name" value="Composite domain of metallo-dependent hydrolases"/>
    <property type="match status" value="1"/>
</dbReference>
<evidence type="ECO:0000313" key="4">
    <source>
        <dbReference type="Proteomes" id="UP000321456"/>
    </source>
</evidence>
<dbReference type="EMBL" id="VRUR01000002">
    <property type="protein sequence ID" value="TXN35602.1"/>
    <property type="molecule type" value="Genomic_DNA"/>
</dbReference>
<dbReference type="Gene3D" id="3.30.110.90">
    <property type="entry name" value="Amidohydrolase"/>
    <property type="match status" value="1"/>
</dbReference>
<feature type="transmembrane region" description="Helical" evidence="1">
    <location>
        <begin position="12"/>
        <end position="31"/>
    </location>
</feature>
<dbReference type="Proteomes" id="UP000321456">
    <property type="component" value="Unassembled WGS sequence"/>
</dbReference>
<dbReference type="InterPro" id="IPR032466">
    <property type="entry name" value="Metal_Hydrolase"/>
</dbReference>
<sequence length="520" mass="59055">MKRKVFKTLKFVLISFVVFGLFIIAGLLWPMPEIALPEKHKSILIKDINIIDVHTGDILKNRNVWIVGNRIQAIDSLPTDKNDADHFTIDGHGKYLIPGLWDMHTHSTQHSKWLHHPLYIANGVTSIRDLSGQMGKEDSYWAGTQDRLSWNQKLENHEQVTPRYVLQSSYQINGDNSVPSGYPKFFSVEDVKDVPLLLEYYQKEGVDFIKVYSDIPVASYKQIAKEAPKYGMHIAGHKPLGVSLEEAIGLGQRSFEHGRVFMFDCFPNADKLLIAKDKKAMYYESKKSMSENFDTIKAERLMDLMQERNTHWVPTIQMLKISAFANDQNYIENPNLKYIPTLRKKLWWNPDVGRAAEYNKSNEGRGINMKLYESAKFQIGMAHKKGVPIMTGTDVTDSYAFPGFALHTEIEELTVCGLSNLEALRASTIIPATYSHVENELGSVEKGKIADLVILERNPLEKIENTTSISGVILNGVYYNQEALEAYKEDIASLASSFHMNVKFIFSLLGSPLIRKQFAD</sequence>
<evidence type="ECO:0000256" key="1">
    <source>
        <dbReference type="SAM" id="Phobius"/>
    </source>
</evidence>
<comment type="caution">
    <text evidence="3">The sequence shown here is derived from an EMBL/GenBank/DDBJ whole genome shotgun (WGS) entry which is preliminary data.</text>
</comment>
<proteinExistence type="predicted"/>
<evidence type="ECO:0000313" key="3">
    <source>
        <dbReference type="EMBL" id="TXN35602.1"/>
    </source>
</evidence>
<dbReference type="Pfam" id="PF01979">
    <property type="entry name" value="Amidohydro_1"/>
    <property type="match status" value="1"/>
</dbReference>
<dbReference type="InterPro" id="IPR051781">
    <property type="entry name" value="Metallo-dep_Hydrolase"/>
</dbReference>
<dbReference type="AlphaFoldDB" id="A0A5C8V3I5"/>
<dbReference type="PANTHER" id="PTHR43135:SF3">
    <property type="entry name" value="ALPHA-D-RIBOSE 1-METHYLPHOSPHONATE 5-TRIPHOSPHATE DIPHOSPHATASE"/>
    <property type="match status" value="1"/>
</dbReference>
<dbReference type="Gene3D" id="2.30.40.10">
    <property type="entry name" value="Urease, subunit C, domain 1"/>
    <property type="match status" value="1"/>
</dbReference>
<name>A0A5C8V3I5_9FLAO</name>
<evidence type="ECO:0000259" key="2">
    <source>
        <dbReference type="Pfam" id="PF01979"/>
    </source>
</evidence>
<organism evidence="3 4">
    <name type="scientific">Flagellimonas hymeniacidonis</name>
    <dbReference type="NCBI Taxonomy" id="2603628"/>
    <lineage>
        <taxon>Bacteria</taxon>
        <taxon>Pseudomonadati</taxon>
        <taxon>Bacteroidota</taxon>
        <taxon>Flavobacteriia</taxon>
        <taxon>Flavobacteriales</taxon>
        <taxon>Flavobacteriaceae</taxon>
        <taxon>Flagellimonas</taxon>
    </lineage>
</organism>
<dbReference type="PANTHER" id="PTHR43135">
    <property type="entry name" value="ALPHA-D-RIBOSE 1-METHYLPHOSPHONATE 5-TRIPHOSPHATE DIPHOSPHATASE"/>
    <property type="match status" value="1"/>
</dbReference>
<dbReference type="RefSeq" id="WP_147744334.1">
    <property type="nucleotide sequence ID" value="NZ_VRUR01000002.1"/>
</dbReference>
<dbReference type="SUPFAM" id="SSF51556">
    <property type="entry name" value="Metallo-dependent hydrolases"/>
    <property type="match status" value="1"/>
</dbReference>
<keyword evidence="1" id="KW-0812">Transmembrane</keyword>
<dbReference type="GO" id="GO:0016810">
    <property type="term" value="F:hydrolase activity, acting on carbon-nitrogen (but not peptide) bonds"/>
    <property type="evidence" value="ECO:0007669"/>
    <property type="project" value="InterPro"/>
</dbReference>
<keyword evidence="4" id="KW-1185">Reference proteome</keyword>
<feature type="domain" description="Amidohydrolase-related" evidence="2">
    <location>
        <begin position="232"/>
        <end position="476"/>
    </location>
</feature>
<dbReference type="Gene3D" id="3.40.50.10910">
    <property type="entry name" value="Amidohydrolase"/>
    <property type="match status" value="1"/>
</dbReference>
<dbReference type="InterPro" id="IPR011059">
    <property type="entry name" value="Metal-dep_hydrolase_composite"/>
</dbReference>
<keyword evidence="1" id="KW-1133">Transmembrane helix</keyword>
<dbReference type="Gene3D" id="1.20.58.520">
    <property type="entry name" value="Amidohydrolase"/>
    <property type="match status" value="1"/>
</dbReference>
<protein>
    <submittedName>
        <fullName evidence="3">Amidohydrolase family protein</fullName>
    </submittedName>
</protein>
<keyword evidence="1" id="KW-0472">Membrane</keyword>
<gene>
    <name evidence="3" type="ORF">FVB32_13565</name>
</gene>
<accession>A0A5C8V3I5</accession>
<reference evidence="3 4" key="1">
    <citation type="submission" date="2019-08" db="EMBL/GenBank/DDBJ databases">
        <title>Professor.</title>
        <authorList>
            <person name="Park J.S."/>
        </authorList>
    </citation>
    <scope>NUCLEOTIDE SEQUENCE [LARGE SCALE GENOMIC DNA]</scope>
    <source>
        <strain evidence="3 4">176CP5-101</strain>
    </source>
</reference>
<dbReference type="InterPro" id="IPR006680">
    <property type="entry name" value="Amidohydro-rel"/>
</dbReference>